<feature type="domain" description="VOC" evidence="1">
    <location>
        <begin position="3"/>
        <end position="127"/>
    </location>
</feature>
<reference evidence="2 3" key="1">
    <citation type="submission" date="2024-06" db="EMBL/GenBank/DDBJ databases">
        <title>The Natural Products Discovery Center: Release of the First 8490 Sequenced Strains for Exploring Actinobacteria Biosynthetic Diversity.</title>
        <authorList>
            <person name="Kalkreuter E."/>
            <person name="Kautsar S.A."/>
            <person name="Yang D."/>
            <person name="Bader C.D."/>
            <person name="Teijaro C.N."/>
            <person name="Fluegel L."/>
            <person name="Davis C.M."/>
            <person name="Simpson J.R."/>
            <person name="Lauterbach L."/>
            <person name="Steele A.D."/>
            <person name="Gui C."/>
            <person name="Meng S."/>
            <person name="Li G."/>
            <person name="Viehrig K."/>
            <person name="Ye F."/>
            <person name="Su P."/>
            <person name="Kiefer A.F."/>
            <person name="Nichols A."/>
            <person name="Cepeda A.J."/>
            <person name="Yan W."/>
            <person name="Fan B."/>
            <person name="Jiang Y."/>
            <person name="Adhikari A."/>
            <person name="Zheng C.-J."/>
            <person name="Schuster L."/>
            <person name="Cowan T.M."/>
            <person name="Smanski M.J."/>
            <person name="Chevrette M.G."/>
            <person name="De Carvalho L.P.S."/>
            <person name="Shen B."/>
        </authorList>
    </citation>
    <scope>NUCLEOTIDE SEQUENCE [LARGE SCALE GENOMIC DNA]</scope>
    <source>
        <strain evidence="2 3">NPDC049344</strain>
    </source>
</reference>
<evidence type="ECO:0000313" key="3">
    <source>
        <dbReference type="Proteomes" id="UP001552521"/>
    </source>
</evidence>
<dbReference type="Pfam" id="PF22677">
    <property type="entry name" value="Ble-like_N"/>
    <property type="match status" value="1"/>
</dbReference>
<name>A0ABV3I2T6_9ACTN</name>
<dbReference type="CDD" id="cd09012">
    <property type="entry name" value="VOC_like"/>
    <property type="match status" value="1"/>
</dbReference>
<evidence type="ECO:0000259" key="1">
    <source>
        <dbReference type="PROSITE" id="PS51819"/>
    </source>
</evidence>
<dbReference type="PANTHER" id="PTHR36503">
    <property type="entry name" value="BLR2520 PROTEIN"/>
    <property type="match status" value="1"/>
</dbReference>
<dbReference type="InterPro" id="IPR029068">
    <property type="entry name" value="Glyas_Bleomycin-R_OHBP_Dase"/>
</dbReference>
<accession>A0ABV3I2T6</accession>
<organism evidence="2 3">
    <name type="scientific">Streptomyces kurssanovii</name>
    <dbReference type="NCBI Taxonomy" id="67312"/>
    <lineage>
        <taxon>Bacteria</taxon>
        <taxon>Bacillati</taxon>
        <taxon>Actinomycetota</taxon>
        <taxon>Actinomycetes</taxon>
        <taxon>Kitasatosporales</taxon>
        <taxon>Streptomycetaceae</taxon>
        <taxon>Streptomyces</taxon>
    </lineage>
</organism>
<dbReference type="EMBL" id="JBFAQK010000070">
    <property type="protein sequence ID" value="MEV4685163.1"/>
    <property type="molecule type" value="Genomic_DNA"/>
</dbReference>
<dbReference type="RefSeq" id="WP_364600545.1">
    <property type="nucleotide sequence ID" value="NZ_JBFAQK010000070.1"/>
</dbReference>
<dbReference type="Gene3D" id="3.10.180.10">
    <property type="entry name" value="2,3-Dihydroxybiphenyl 1,2-Dioxygenase, domain 1"/>
    <property type="match status" value="1"/>
</dbReference>
<gene>
    <name evidence="2" type="ORF">AB0K36_30840</name>
</gene>
<dbReference type="SUPFAM" id="SSF54593">
    <property type="entry name" value="Glyoxalase/Bleomycin resistance protein/Dihydroxybiphenyl dioxygenase"/>
    <property type="match status" value="1"/>
</dbReference>
<dbReference type="InterPro" id="IPR037523">
    <property type="entry name" value="VOC_core"/>
</dbReference>
<dbReference type="PANTHER" id="PTHR36503:SF2">
    <property type="entry name" value="BLR2408 PROTEIN"/>
    <property type="match status" value="1"/>
</dbReference>
<evidence type="ECO:0000313" key="2">
    <source>
        <dbReference type="EMBL" id="MEV4685163.1"/>
    </source>
</evidence>
<dbReference type="PROSITE" id="PS51819">
    <property type="entry name" value="VOC"/>
    <property type="match status" value="1"/>
</dbReference>
<sequence length="140" mass="15475">MAQMIFVNLPVKDLEASKAFWGKLGYSFNPQFSDESGACLVFSDTVFAMLLTEARFKDFTKKDIADSATSTEVILALSADSREKVDELVDAALASGGSPSNDPQDYGFMYGRSFQDPDHHLWEVVWMDVEAMQKATAEGE</sequence>
<proteinExistence type="predicted"/>
<comment type="caution">
    <text evidence="2">The sequence shown here is derived from an EMBL/GenBank/DDBJ whole genome shotgun (WGS) entry which is preliminary data.</text>
</comment>
<dbReference type="InterPro" id="IPR053863">
    <property type="entry name" value="Glyoxy/Ble-like_N"/>
</dbReference>
<dbReference type="Proteomes" id="UP001552521">
    <property type="component" value="Unassembled WGS sequence"/>
</dbReference>
<protein>
    <submittedName>
        <fullName evidence="2">VOC family protein</fullName>
    </submittedName>
</protein>
<keyword evidence="3" id="KW-1185">Reference proteome</keyword>